<evidence type="ECO:0000313" key="2">
    <source>
        <dbReference type="Proteomes" id="UP000178532"/>
    </source>
</evidence>
<dbReference type="AlphaFoldDB" id="A0A1F6DMC2"/>
<evidence type="ECO:0000313" key="1">
    <source>
        <dbReference type="EMBL" id="OGG62569.1"/>
    </source>
</evidence>
<proteinExistence type="predicted"/>
<dbReference type="Proteomes" id="UP000178532">
    <property type="component" value="Unassembled WGS sequence"/>
</dbReference>
<dbReference type="STRING" id="1798495.A3C19_01140"/>
<organism evidence="1 2">
    <name type="scientific">Candidatus Kaiserbacteria bacterium RIFCSPHIGHO2_02_FULL_54_22</name>
    <dbReference type="NCBI Taxonomy" id="1798495"/>
    <lineage>
        <taxon>Bacteria</taxon>
        <taxon>Candidatus Kaiseribacteriota</taxon>
    </lineage>
</organism>
<sequence>MALWELQQRRKEVALKNFVHKHLGAFAGKILEEFNRPRAVLFRQIASPTHETIRFLKLAKQMKLKPLILEYYEDKFVSAENRSKRALCKMPIYQYTGLDGRDMVEYETVCDFNISTGKKFKEVVCLNGEQLIPFHHRLFRIGTGLNPKTYSFDASHWFKSVGKNAGEYYEHLLALFIRDGILFENFIPLRSESAFTKKIVLPAFEKLISTYGVKPLIIRLLSDNEEMRRFWDAYPRKIKKHIWT</sequence>
<protein>
    <submittedName>
        <fullName evidence="1">Uncharacterized protein</fullName>
    </submittedName>
</protein>
<reference evidence="1 2" key="1">
    <citation type="journal article" date="2016" name="Nat. Commun.">
        <title>Thousands of microbial genomes shed light on interconnected biogeochemical processes in an aquifer system.</title>
        <authorList>
            <person name="Anantharaman K."/>
            <person name="Brown C.T."/>
            <person name="Hug L.A."/>
            <person name="Sharon I."/>
            <person name="Castelle C.J."/>
            <person name="Probst A.J."/>
            <person name="Thomas B.C."/>
            <person name="Singh A."/>
            <person name="Wilkins M.J."/>
            <person name="Karaoz U."/>
            <person name="Brodie E.L."/>
            <person name="Williams K.H."/>
            <person name="Hubbard S.S."/>
            <person name="Banfield J.F."/>
        </authorList>
    </citation>
    <scope>NUCLEOTIDE SEQUENCE [LARGE SCALE GENOMIC DNA]</scope>
</reference>
<name>A0A1F6DMC2_9BACT</name>
<dbReference type="EMBL" id="MFLI01000006">
    <property type="protein sequence ID" value="OGG62569.1"/>
    <property type="molecule type" value="Genomic_DNA"/>
</dbReference>
<gene>
    <name evidence="1" type="ORF">A3C19_01140</name>
</gene>
<accession>A0A1F6DMC2</accession>
<comment type="caution">
    <text evidence="1">The sequence shown here is derived from an EMBL/GenBank/DDBJ whole genome shotgun (WGS) entry which is preliminary data.</text>
</comment>